<accession>A0A835TJ04</accession>
<keyword evidence="2" id="KW-1185">Reference proteome</keyword>
<sequence>MNEETYLDTWASVAQISNVQALNELSRKPRNQLDLQHGYPSNWATPYSNVPAVILSLTGSWYLFRSFKLILRVANCHSNTFPLSFASFLIHTPDKKSQIYIVSASVDTKVDMKETYRSFSVSFYEFIKPKWDRSWKL</sequence>
<evidence type="ECO:0000313" key="2">
    <source>
        <dbReference type="Proteomes" id="UP000657918"/>
    </source>
</evidence>
<dbReference type="Proteomes" id="UP000657918">
    <property type="component" value="Unassembled WGS sequence"/>
</dbReference>
<comment type="caution">
    <text evidence="1">The sequence shown here is derived from an EMBL/GenBank/DDBJ whole genome shotgun (WGS) entry which is preliminary data.</text>
</comment>
<evidence type="ECO:0000313" key="1">
    <source>
        <dbReference type="EMBL" id="KAF9687228.1"/>
    </source>
</evidence>
<name>A0A835TJ04_9ROSI</name>
<organism evidence="1 2">
    <name type="scientific">Salix dunnii</name>
    <dbReference type="NCBI Taxonomy" id="1413687"/>
    <lineage>
        <taxon>Eukaryota</taxon>
        <taxon>Viridiplantae</taxon>
        <taxon>Streptophyta</taxon>
        <taxon>Embryophyta</taxon>
        <taxon>Tracheophyta</taxon>
        <taxon>Spermatophyta</taxon>
        <taxon>Magnoliopsida</taxon>
        <taxon>eudicotyledons</taxon>
        <taxon>Gunneridae</taxon>
        <taxon>Pentapetalae</taxon>
        <taxon>rosids</taxon>
        <taxon>fabids</taxon>
        <taxon>Malpighiales</taxon>
        <taxon>Salicaceae</taxon>
        <taxon>Saliceae</taxon>
        <taxon>Salix</taxon>
    </lineage>
</organism>
<proteinExistence type="predicted"/>
<dbReference type="AlphaFoldDB" id="A0A835TJ04"/>
<protein>
    <submittedName>
        <fullName evidence="1">Uncharacterized protein</fullName>
    </submittedName>
</protein>
<dbReference type="EMBL" id="JADGMS010000002">
    <property type="protein sequence ID" value="KAF9687228.1"/>
    <property type="molecule type" value="Genomic_DNA"/>
</dbReference>
<reference evidence="1 2" key="1">
    <citation type="submission" date="2020-10" db="EMBL/GenBank/DDBJ databases">
        <title>Plant Genome Project.</title>
        <authorList>
            <person name="Zhang R.-G."/>
        </authorList>
    </citation>
    <scope>NUCLEOTIDE SEQUENCE [LARGE SCALE GENOMIC DNA]</scope>
    <source>
        <strain evidence="1">FAFU-HL-1</strain>
        <tissue evidence="1">Leaf</tissue>
    </source>
</reference>
<gene>
    <name evidence="1" type="ORF">SADUNF_Sadunf02G0071800</name>
</gene>